<organism evidence="2 3">
    <name type="scientific">Euplotes crassus</name>
    <dbReference type="NCBI Taxonomy" id="5936"/>
    <lineage>
        <taxon>Eukaryota</taxon>
        <taxon>Sar</taxon>
        <taxon>Alveolata</taxon>
        <taxon>Ciliophora</taxon>
        <taxon>Intramacronucleata</taxon>
        <taxon>Spirotrichea</taxon>
        <taxon>Hypotrichia</taxon>
        <taxon>Euplotida</taxon>
        <taxon>Euplotidae</taxon>
        <taxon>Moneuplotes</taxon>
    </lineage>
</organism>
<gene>
    <name evidence="2" type="ORF">ECRASSUSDP1_LOCUS13635</name>
</gene>
<accession>A0AAD1UMN3</accession>
<protein>
    <submittedName>
        <fullName evidence="2">Uncharacterized protein</fullName>
    </submittedName>
</protein>
<reference evidence="2" key="1">
    <citation type="submission" date="2023-07" db="EMBL/GenBank/DDBJ databases">
        <authorList>
            <consortium name="AG Swart"/>
            <person name="Singh M."/>
            <person name="Singh A."/>
            <person name="Seah K."/>
            <person name="Emmerich C."/>
        </authorList>
    </citation>
    <scope>NUCLEOTIDE SEQUENCE</scope>
    <source>
        <strain evidence="2">DP1</strain>
    </source>
</reference>
<evidence type="ECO:0000313" key="3">
    <source>
        <dbReference type="Proteomes" id="UP001295684"/>
    </source>
</evidence>
<dbReference type="EMBL" id="CAMPGE010013584">
    <property type="protein sequence ID" value="CAI2372306.1"/>
    <property type="molecule type" value="Genomic_DNA"/>
</dbReference>
<sequence length="355" mass="42253">MSTDPHCAYTHYESPPKKYRTNFVDDPHIAGYPKMNKHKLREHFPKNGYKRYIRNLRDCPTKKQIERRSRLTKERQKKRPDVATLDMKLNRSYSASSGAPRSMADLKLGMNCINRSGVQQNTTSMFHLQFKKKKEEVPEVEDDRVPCEVHRGFRKPILDQRNPYVLHNCKRPLTNLSPYLKETRNISDEEEQKIIEIISSFERKVNTWDNYEEERFRRFLEVQDPEFRLKLLYCMREHIQEINLVESFFIRYKDTFVPKRSKSQVVRRSKTQKEKNKDARAKVMSTFLKFERDYLRKHPKEETKDDNLAQNSKKVSSKDLPTSKLKKKSRKLLEQSSCKISTKPAKGVRIVSPHL</sequence>
<proteinExistence type="predicted"/>
<keyword evidence="3" id="KW-1185">Reference proteome</keyword>
<comment type="caution">
    <text evidence="2">The sequence shown here is derived from an EMBL/GenBank/DDBJ whole genome shotgun (WGS) entry which is preliminary data.</text>
</comment>
<feature type="region of interest" description="Disordered" evidence="1">
    <location>
        <begin position="299"/>
        <end position="355"/>
    </location>
</feature>
<dbReference type="AlphaFoldDB" id="A0AAD1UMN3"/>
<evidence type="ECO:0000313" key="2">
    <source>
        <dbReference type="EMBL" id="CAI2372306.1"/>
    </source>
</evidence>
<dbReference type="Proteomes" id="UP001295684">
    <property type="component" value="Unassembled WGS sequence"/>
</dbReference>
<name>A0AAD1UMN3_EUPCR</name>
<evidence type="ECO:0000256" key="1">
    <source>
        <dbReference type="SAM" id="MobiDB-lite"/>
    </source>
</evidence>